<feature type="compositionally biased region" description="Basic and acidic residues" evidence="2">
    <location>
        <begin position="536"/>
        <end position="552"/>
    </location>
</feature>
<dbReference type="Pfam" id="PF12550">
    <property type="entry name" value="GCR1_C"/>
    <property type="match status" value="1"/>
</dbReference>
<name>A0A7H9HQX8_9SACH</name>
<proteinExistence type="predicted"/>
<feature type="compositionally biased region" description="Basic and acidic residues" evidence="2">
    <location>
        <begin position="509"/>
        <end position="520"/>
    </location>
</feature>
<feature type="region of interest" description="Disordered" evidence="2">
    <location>
        <begin position="86"/>
        <end position="107"/>
    </location>
</feature>
<evidence type="ECO:0000256" key="1">
    <source>
        <dbReference type="SAM" id="Coils"/>
    </source>
</evidence>
<dbReference type="EMBL" id="CP059269">
    <property type="protein sequence ID" value="QLQ79760.1"/>
    <property type="molecule type" value="Genomic_DNA"/>
</dbReference>
<dbReference type="InterPro" id="IPR052146">
    <property type="entry name" value="HOT1"/>
</dbReference>
<dbReference type="OrthoDB" id="428577at2759"/>
<evidence type="ECO:0000256" key="2">
    <source>
        <dbReference type="SAM" id="MobiDB-lite"/>
    </source>
</evidence>
<dbReference type="GO" id="GO:0000978">
    <property type="term" value="F:RNA polymerase II cis-regulatory region sequence-specific DNA binding"/>
    <property type="evidence" value="ECO:0007669"/>
    <property type="project" value="TreeGrafter"/>
</dbReference>
<gene>
    <name evidence="4" type="ORF">HG537_0C04090</name>
</gene>
<dbReference type="AlphaFoldDB" id="A0A7H9HQX8"/>
<keyword evidence="1" id="KW-0175">Coiled coil</keyword>
<feature type="region of interest" description="Disordered" evidence="2">
    <location>
        <begin position="414"/>
        <end position="483"/>
    </location>
</feature>
<feature type="compositionally biased region" description="Acidic residues" evidence="2">
    <location>
        <begin position="429"/>
        <end position="465"/>
    </location>
</feature>
<feature type="region of interest" description="Disordered" evidence="2">
    <location>
        <begin position="129"/>
        <end position="151"/>
    </location>
</feature>
<dbReference type="PANTHER" id="PTHR37784:SF2">
    <property type="entry name" value="HIGH-OSMOLARITY-INDUCED TRANSCRIPTION PROTEIN 1"/>
    <property type="match status" value="1"/>
</dbReference>
<dbReference type="Proteomes" id="UP000510647">
    <property type="component" value="Chromosome 3"/>
</dbReference>
<feature type="region of interest" description="Disordered" evidence="2">
    <location>
        <begin position="501"/>
        <end position="552"/>
    </location>
</feature>
<organism evidence="4 5">
    <name type="scientific">Torulaspora globosa</name>
    <dbReference type="NCBI Taxonomy" id="48254"/>
    <lineage>
        <taxon>Eukaryota</taxon>
        <taxon>Fungi</taxon>
        <taxon>Dikarya</taxon>
        <taxon>Ascomycota</taxon>
        <taxon>Saccharomycotina</taxon>
        <taxon>Saccharomycetes</taxon>
        <taxon>Saccharomycetales</taxon>
        <taxon>Saccharomycetaceae</taxon>
        <taxon>Torulaspora</taxon>
    </lineage>
</organism>
<evidence type="ECO:0000313" key="4">
    <source>
        <dbReference type="EMBL" id="QLQ79760.1"/>
    </source>
</evidence>
<reference evidence="4 5" key="1">
    <citation type="submission" date="2020-06" db="EMBL/GenBank/DDBJ databases">
        <title>The yeast mating-type switching endonuclease HO is a domesticated member of an unorthodox homing genetic element family.</title>
        <authorList>
            <person name="Coughlan A.Y."/>
            <person name="Lombardi L."/>
            <person name="Braun-Galleani S."/>
            <person name="Martos A.R."/>
            <person name="Galeote V."/>
            <person name="Bigey F."/>
            <person name="Dequin S."/>
            <person name="Byrne K.P."/>
            <person name="Wolfe K.H."/>
        </authorList>
    </citation>
    <scope>NUCLEOTIDE SEQUENCE [LARGE SCALE GENOMIC DNA]</scope>
    <source>
        <strain evidence="4 5">CBS2947</strain>
    </source>
</reference>
<sequence>MSDLNHALAAEPTTGIGGIVSTGGDPGTGLIHGDSKVVPETAMGPRFAVGDSRQGALGIPAASGTGDSLSLGLDLSLVPESLGKTSITNGNDTNRNGAIGNSGGSSTIPTPIAMSNGATVSVDCSNAGTNKSSTMSGLRSSMHSSHSSPIMSSDISANTLRMFQRMDEISARLIAMEEMFQKLCKSIDEQNATIKDLKNENAQMSKELSSQISALSMQQEQKNETGLQDTFVTDLLNSITNVSSAYLRRMRPQNRNKVPQSSVRPVSSMNDMSALNQSLNGDEFAQSNGLHEDVSQFRNFNDRQTGHATFTLNPNGIKRRKKNIASGENMMSSGLNSSNAASGVQSYKDLTSLSTFGTISLPNLTLDHTGMTPLFKGGNNLLSSTRLQEQLHNPNQGQPGEIPLQANHITDPLKNQTSIENGDNRRTQDEDDDGYQEDDDDDNDSDGSDDDEGDEGDEEDEDDAADGARTDASRSGVSAHPNYETATVLTDNKAHHWDSTAFSNKHLSGKNERVPTKDGESDLSYRGNGHGSGNKPRKDDSKRNDASDVHDEDYTLLKAPSNVQTIWEEYTVGIGGNPPIKKLEEQFGNKWRLNRNRKTFARRKRLYKFILNGISKGKTAEEMIKILEDRRLYKDENGELKRRTIGWLQQSLTGI</sequence>
<protein>
    <recommendedName>
        <fullName evidence="3">Transcription activator GCR1-like domain-containing protein</fullName>
    </recommendedName>
</protein>
<accession>A0A7H9HQX8</accession>
<dbReference type="InterPro" id="IPR022210">
    <property type="entry name" value="TF_GCR1-like"/>
</dbReference>
<feature type="coiled-coil region" evidence="1">
    <location>
        <begin position="180"/>
        <end position="214"/>
    </location>
</feature>
<keyword evidence="5" id="KW-1185">Reference proteome</keyword>
<feature type="compositionally biased region" description="Polar residues" evidence="2">
    <location>
        <begin position="86"/>
        <end position="96"/>
    </location>
</feature>
<feature type="compositionally biased region" description="Low complexity" evidence="2">
    <location>
        <begin position="132"/>
        <end position="151"/>
    </location>
</feature>
<dbReference type="GO" id="GO:0000981">
    <property type="term" value="F:DNA-binding transcription factor activity, RNA polymerase II-specific"/>
    <property type="evidence" value="ECO:0007669"/>
    <property type="project" value="TreeGrafter"/>
</dbReference>
<evidence type="ECO:0000313" key="5">
    <source>
        <dbReference type="Proteomes" id="UP000510647"/>
    </source>
</evidence>
<dbReference type="PANTHER" id="PTHR37784">
    <property type="entry name" value="PROTEIN MSN1"/>
    <property type="match status" value="1"/>
</dbReference>
<feature type="domain" description="Transcription activator GCR1-like" evidence="3">
    <location>
        <begin position="554"/>
        <end position="631"/>
    </location>
</feature>
<dbReference type="GO" id="GO:0060963">
    <property type="term" value="P:positive regulation of ribosomal protein gene transcription by RNA polymerase II"/>
    <property type="evidence" value="ECO:0007669"/>
    <property type="project" value="TreeGrafter"/>
</dbReference>
<evidence type="ECO:0000259" key="3">
    <source>
        <dbReference type="Pfam" id="PF12550"/>
    </source>
</evidence>